<organism evidence="1 2">
    <name type="scientific">Enterocloster bolteae (strain ATCC BAA-613 / DSM 15670 / CCUG 46953 / JCM 12243 / WAL 16351)</name>
    <name type="common">Clostridium bolteae</name>
    <dbReference type="NCBI Taxonomy" id="411902"/>
    <lineage>
        <taxon>Bacteria</taxon>
        <taxon>Bacillati</taxon>
        <taxon>Bacillota</taxon>
        <taxon>Clostridia</taxon>
        <taxon>Lachnospirales</taxon>
        <taxon>Lachnospiraceae</taxon>
        <taxon>Enterocloster</taxon>
    </lineage>
</organism>
<dbReference type="AlphaFoldDB" id="A8RRL6"/>
<name>A8RRL6_ENTBW</name>
<dbReference type="HOGENOM" id="CLU_3041962_0_0_9"/>
<evidence type="ECO:0000313" key="1">
    <source>
        <dbReference type="EMBL" id="EDP16696.1"/>
    </source>
</evidence>
<evidence type="ECO:0000313" key="2">
    <source>
        <dbReference type="Proteomes" id="UP000005396"/>
    </source>
</evidence>
<reference evidence="1 2" key="2">
    <citation type="submission" date="2007-09" db="EMBL/GenBank/DDBJ databases">
        <title>Draft genome sequence of Clostridium bolteae (ATCC BAA-613).</title>
        <authorList>
            <person name="Sudarsanam P."/>
            <person name="Ley R."/>
            <person name="Guruge J."/>
            <person name="Turnbaugh P.J."/>
            <person name="Mahowald M."/>
            <person name="Liep D."/>
            <person name="Gordon J."/>
        </authorList>
    </citation>
    <scope>NUCLEOTIDE SEQUENCE [LARGE SCALE GENOMIC DNA]</scope>
    <source>
        <strain evidence="2">ATCC BAA-613 / DSM 15670 / CCUG 46953 / JCM 12243 / WAL 16351</strain>
    </source>
</reference>
<dbReference type="PaxDb" id="411902-CLOBOL_03030"/>
<sequence>MSTSFLLERVNSILTFLIIWRNIITAEKSECVPMMHRRTLRELQLPGGSVFEEE</sequence>
<dbReference type="Proteomes" id="UP000005396">
    <property type="component" value="Unassembled WGS sequence"/>
</dbReference>
<gene>
    <name evidence="1" type="ORF">CLOBOL_03030</name>
</gene>
<accession>A8RRL6</accession>
<reference evidence="1 2" key="1">
    <citation type="submission" date="2007-08" db="EMBL/GenBank/DDBJ databases">
        <authorList>
            <person name="Fulton L."/>
            <person name="Clifton S."/>
            <person name="Fulton B."/>
            <person name="Xu J."/>
            <person name="Minx P."/>
            <person name="Pepin K.H."/>
            <person name="Johnson M."/>
            <person name="Thiruvilangam P."/>
            <person name="Bhonagiri V."/>
            <person name="Nash W.E."/>
            <person name="Mardis E.R."/>
            <person name="Wilson R.K."/>
        </authorList>
    </citation>
    <scope>NUCLEOTIDE SEQUENCE [LARGE SCALE GENOMIC DNA]</scope>
    <source>
        <strain evidence="2">ATCC BAA-613 / DSM 15670 / CCUG 46953 / JCM 12243 / WAL 16351</strain>
    </source>
</reference>
<proteinExistence type="predicted"/>
<comment type="caution">
    <text evidence="1">The sequence shown here is derived from an EMBL/GenBank/DDBJ whole genome shotgun (WGS) entry which is preliminary data.</text>
</comment>
<protein>
    <submittedName>
        <fullName evidence="1">Uncharacterized protein</fullName>
    </submittedName>
</protein>
<dbReference type="EMBL" id="ABCC02000028">
    <property type="protein sequence ID" value="EDP16696.1"/>
    <property type="molecule type" value="Genomic_DNA"/>
</dbReference>